<dbReference type="Gene3D" id="1.10.340.70">
    <property type="match status" value="1"/>
</dbReference>
<dbReference type="Proteomes" id="UP000887159">
    <property type="component" value="Unassembled WGS sequence"/>
</dbReference>
<reference evidence="5" key="1">
    <citation type="submission" date="2020-08" db="EMBL/GenBank/DDBJ databases">
        <title>Multicomponent nature underlies the extraordinary mechanical properties of spider dragline silk.</title>
        <authorList>
            <person name="Kono N."/>
            <person name="Nakamura H."/>
            <person name="Mori M."/>
            <person name="Yoshida Y."/>
            <person name="Ohtoshi R."/>
            <person name="Malay A.D."/>
            <person name="Moran D.A.P."/>
            <person name="Tomita M."/>
            <person name="Numata K."/>
            <person name="Arakawa K."/>
        </authorList>
    </citation>
    <scope>NUCLEOTIDE SEQUENCE</scope>
</reference>
<dbReference type="InterPro" id="IPR036397">
    <property type="entry name" value="RNaseH_sf"/>
</dbReference>
<dbReference type="EMBL" id="BMAU01021308">
    <property type="protein sequence ID" value="GFY11765.1"/>
    <property type="molecule type" value="Genomic_DNA"/>
</dbReference>
<dbReference type="InterPro" id="IPR001584">
    <property type="entry name" value="Integrase_cat-core"/>
</dbReference>
<comment type="caution">
    <text evidence="5">The sequence shown here is derived from an EMBL/GenBank/DDBJ whole genome shotgun (WGS) entry which is preliminary data.</text>
</comment>
<dbReference type="PANTHER" id="PTHR37984">
    <property type="entry name" value="PROTEIN CBG26694"/>
    <property type="match status" value="1"/>
</dbReference>
<dbReference type="InterPro" id="IPR043502">
    <property type="entry name" value="DNA/RNA_pol_sf"/>
</dbReference>
<dbReference type="FunFam" id="1.10.340.70:FF:000001">
    <property type="entry name" value="Retrovirus-related Pol polyprotein from transposon gypsy-like Protein"/>
    <property type="match status" value="1"/>
</dbReference>
<dbReference type="Pfam" id="PF17919">
    <property type="entry name" value="RT_RNaseH_2"/>
    <property type="match status" value="1"/>
</dbReference>
<dbReference type="EC" id="2.7.7.49" evidence="1"/>
<dbReference type="InterPro" id="IPR043128">
    <property type="entry name" value="Rev_trsase/Diguanyl_cyclase"/>
</dbReference>
<dbReference type="PROSITE" id="PS50994">
    <property type="entry name" value="INTEGRASE"/>
    <property type="match status" value="1"/>
</dbReference>
<dbReference type="InterPro" id="IPR000477">
    <property type="entry name" value="RT_dom"/>
</dbReference>
<accession>A0A8X6VMB7</accession>
<dbReference type="InterPro" id="IPR012337">
    <property type="entry name" value="RNaseH-like_sf"/>
</dbReference>
<feature type="domain" description="Integrase catalytic" evidence="4">
    <location>
        <begin position="70"/>
        <end position="229"/>
    </location>
</feature>
<evidence type="ECO:0000256" key="1">
    <source>
        <dbReference type="ARBA" id="ARBA00012493"/>
    </source>
</evidence>
<dbReference type="Gene3D" id="3.10.10.10">
    <property type="entry name" value="HIV Type 1 Reverse Transcriptase, subunit A, domain 1"/>
    <property type="match status" value="1"/>
</dbReference>
<dbReference type="InterPro" id="IPR041588">
    <property type="entry name" value="Integrase_H2C2"/>
</dbReference>
<dbReference type="SUPFAM" id="SSF56672">
    <property type="entry name" value="DNA/RNA polymerases"/>
    <property type="match status" value="1"/>
</dbReference>
<dbReference type="AlphaFoldDB" id="A0A8X6VMB7"/>
<proteinExistence type="predicted"/>
<dbReference type="SUPFAM" id="SSF53098">
    <property type="entry name" value="Ribonuclease H-like"/>
    <property type="match status" value="1"/>
</dbReference>
<dbReference type="Gene3D" id="3.30.420.10">
    <property type="entry name" value="Ribonuclease H-like superfamily/Ribonuclease H"/>
    <property type="match status" value="1"/>
</dbReference>
<dbReference type="Pfam" id="PF17921">
    <property type="entry name" value="Integrase_H2C2"/>
    <property type="match status" value="1"/>
</dbReference>
<evidence type="ECO:0000259" key="4">
    <source>
        <dbReference type="PROSITE" id="PS50994"/>
    </source>
</evidence>
<dbReference type="InterPro" id="IPR041577">
    <property type="entry name" value="RT_RNaseH_2"/>
</dbReference>
<evidence type="ECO:0000256" key="2">
    <source>
        <dbReference type="ARBA" id="ARBA00023268"/>
    </source>
</evidence>
<dbReference type="PROSITE" id="PS50878">
    <property type="entry name" value="RT_POL"/>
    <property type="match status" value="1"/>
</dbReference>
<sequence>MRKRKILEIAHESVFGAHLGADKTIQRIKFSFYWPGMVKEIKAYCSSCHGCQLRKVIRSADKIPITPVSRPELPFQVVNVDLIGPVDPVSSQGHKYILCLMDQHSRWPDAIPLKSLTAESTCEALLEIFSRTGIPEVIVMDNATNFTASLTQEFLKILGACPSFSTPYHPERNGLIERWNQTLKNTLHHIIREEGRSWHRHIPFLLWAYWEVPNATTGTPPFLLMYGRDPKGPLSILKSIWTGNTLLPVNMKGSVESYLKKLKEKLEVATHKAQLTSDVQQGSYAKYYNRQKKHREFAPGDQVLILIPDSTNKLYARWTGPVKVVKRVKPNSYYLQMAGGNLRLLHVNKIREYRARVQTVGVIYDIDDESGEIYETPTFPAAEKNDEALDRVTLDYLSKKQQTQLKDLLHRHRTLFSGKIKRAKVGEHVIKLKNEEETMKPQTYKIPENLKRKVDVQIDELLELGLIEPVVSEIAHPVVCVHKKDGTIWLCIDFRSLNALTVPDAYPMQNMMELNFLVGKKKFITVLDMLKGYWSIPMEDSRKHLTVFRTHRGQYQWNVLPFGLRSAAATYQRAMSKVVQTISDFACAYIDDLAIFSDTWEEHLNNLEEVFKRLEHFNFSVNLGKCEFARQKVKYLGHVIGSGRHSPDKERIKAIQNIQAPTTKKQLRSALGLCNFYRQYIPNLAKIALPLTELTKKKIPNEIPWSKEAENAFKELKTALCGITELQVPDMEKPYYLHTDASQTAVGCCLGQLYGEDNIHPIAFGSQKLNPSQQKWSTIERAAYAIIWALTDNNFLTNRS</sequence>
<dbReference type="FunFam" id="3.30.420.10:FF:000032">
    <property type="entry name" value="Retrovirus-related Pol polyprotein from transposon 297-like Protein"/>
    <property type="match status" value="1"/>
</dbReference>
<dbReference type="FunFam" id="3.30.70.270:FF:000026">
    <property type="entry name" value="Transposon Ty3-G Gag-Pol polyprotein"/>
    <property type="match status" value="1"/>
</dbReference>
<feature type="domain" description="Reverse transcriptase" evidence="3">
    <location>
        <begin position="462"/>
        <end position="640"/>
    </location>
</feature>
<organism evidence="5 6">
    <name type="scientific">Trichonephila clavipes</name>
    <name type="common">Golden silk orbweaver</name>
    <name type="synonym">Nephila clavipes</name>
    <dbReference type="NCBI Taxonomy" id="2585209"/>
    <lineage>
        <taxon>Eukaryota</taxon>
        <taxon>Metazoa</taxon>
        <taxon>Ecdysozoa</taxon>
        <taxon>Arthropoda</taxon>
        <taxon>Chelicerata</taxon>
        <taxon>Arachnida</taxon>
        <taxon>Araneae</taxon>
        <taxon>Araneomorphae</taxon>
        <taxon>Entelegynae</taxon>
        <taxon>Araneoidea</taxon>
        <taxon>Nephilidae</taxon>
        <taxon>Trichonephila</taxon>
    </lineage>
</organism>
<dbReference type="Pfam" id="PF00078">
    <property type="entry name" value="RVT_1"/>
    <property type="match status" value="1"/>
</dbReference>
<keyword evidence="6" id="KW-1185">Reference proteome</keyword>
<dbReference type="CDD" id="cd01647">
    <property type="entry name" value="RT_LTR"/>
    <property type="match status" value="1"/>
</dbReference>
<dbReference type="PANTHER" id="PTHR37984:SF5">
    <property type="entry name" value="PROTEIN NYNRIN-LIKE"/>
    <property type="match status" value="1"/>
</dbReference>
<protein>
    <recommendedName>
        <fullName evidence="1">RNA-directed DNA polymerase</fullName>
        <ecNumber evidence="1">2.7.7.49</ecNumber>
    </recommendedName>
</protein>
<name>A0A8X6VMB7_TRICX</name>
<keyword evidence="2" id="KW-0511">Multifunctional enzyme</keyword>
<dbReference type="GO" id="GO:0003964">
    <property type="term" value="F:RNA-directed DNA polymerase activity"/>
    <property type="evidence" value="ECO:0007669"/>
    <property type="project" value="UniProtKB-EC"/>
</dbReference>
<dbReference type="Gene3D" id="3.30.70.270">
    <property type="match status" value="2"/>
</dbReference>
<gene>
    <name evidence="5" type="primary">pol</name>
    <name evidence="5" type="ORF">TNCV_1529571</name>
</gene>
<dbReference type="Pfam" id="PF00665">
    <property type="entry name" value="rve"/>
    <property type="match status" value="1"/>
</dbReference>
<evidence type="ECO:0000313" key="5">
    <source>
        <dbReference type="EMBL" id="GFY11765.1"/>
    </source>
</evidence>
<dbReference type="GO" id="GO:0015074">
    <property type="term" value="P:DNA integration"/>
    <property type="evidence" value="ECO:0007669"/>
    <property type="project" value="InterPro"/>
</dbReference>
<dbReference type="GO" id="GO:0003676">
    <property type="term" value="F:nucleic acid binding"/>
    <property type="evidence" value="ECO:0007669"/>
    <property type="project" value="InterPro"/>
</dbReference>
<evidence type="ECO:0000259" key="3">
    <source>
        <dbReference type="PROSITE" id="PS50878"/>
    </source>
</evidence>
<dbReference type="GO" id="GO:0042575">
    <property type="term" value="C:DNA polymerase complex"/>
    <property type="evidence" value="ECO:0007669"/>
    <property type="project" value="UniProtKB-ARBA"/>
</dbReference>
<dbReference type="InterPro" id="IPR050951">
    <property type="entry name" value="Retrovirus_Pol_polyprotein"/>
</dbReference>
<evidence type="ECO:0000313" key="6">
    <source>
        <dbReference type="Proteomes" id="UP000887159"/>
    </source>
</evidence>